<sequence>MAYSQPYHDPFLNQGYISTSMQPAQVLAQDDLGIMQYGEESWQKVHEDVTPQFDNTIASSPQDVSGPDTIDLTENNVGHLYIIPQLEYSVGRHNTPGYSPVTFRCGGRDGVPLYVVENRSCPGLEDAQALITFGDRVKISHRLRVLGLYGTGYDLDKQVPSRRATTTRDCLTRHTVGRHVAKSVRECMANSNNEWIVSNGVTLHFENLILVDMKNVSEGSWQPTLGYYA</sequence>
<evidence type="ECO:0000313" key="1">
    <source>
        <dbReference type="EMBL" id="KAJ3552303.1"/>
    </source>
</evidence>
<proteinExistence type="predicted"/>
<reference evidence="1" key="1">
    <citation type="submission" date="2022-07" db="EMBL/GenBank/DDBJ databases">
        <title>Genome Sequence of Phlebia brevispora.</title>
        <authorList>
            <person name="Buettner E."/>
        </authorList>
    </citation>
    <scope>NUCLEOTIDE SEQUENCE</scope>
    <source>
        <strain evidence="1">MPL23</strain>
    </source>
</reference>
<dbReference type="EMBL" id="JANHOG010000677">
    <property type="protein sequence ID" value="KAJ3552303.1"/>
    <property type="molecule type" value="Genomic_DNA"/>
</dbReference>
<protein>
    <submittedName>
        <fullName evidence="1">Uncharacterized protein</fullName>
    </submittedName>
</protein>
<organism evidence="1 2">
    <name type="scientific">Phlebia brevispora</name>
    <dbReference type="NCBI Taxonomy" id="194682"/>
    <lineage>
        <taxon>Eukaryota</taxon>
        <taxon>Fungi</taxon>
        <taxon>Dikarya</taxon>
        <taxon>Basidiomycota</taxon>
        <taxon>Agaricomycotina</taxon>
        <taxon>Agaricomycetes</taxon>
        <taxon>Polyporales</taxon>
        <taxon>Meruliaceae</taxon>
        <taxon>Phlebia</taxon>
    </lineage>
</organism>
<keyword evidence="2" id="KW-1185">Reference proteome</keyword>
<name>A0ACC1T3R0_9APHY</name>
<gene>
    <name evidence="1" type="ORF">NM688_g4217</name>
</gene>
<dbReference type="Proteomes" id="UP001148662">
    <property type="component" value="Unassembled WGS sequence"/>
</dbReference>
<comment type="caution">
    <text evidence="1">The sequence shown here is derived from an EMBL/GenBank/DDBJ whole genome shotgun (WGS) entry which is preliminary data.</text>
</comment>
<accession>A0ACC1T3R0</accession>
<evidence type="ECO:0000313" key="2">
    <source>
        <dbReference type="Proteomes" id="UP001148662"/>
    </source>
</evidence>